<dbReference type="EMBL" id="AAOW01000004">
    <property type="protein sequence ID" value="EAR62114.1"/>
    <property type="molecule type" value="Genomic_DNA"/>
</dbReference>
<dbReference type="Proteomes" id="UP000002171">
    <property type="component" value="Unassembled WGS sequence"/>
</dbReference>
<comment type="caution">
    <text evidence="3">The sequence shown here is derived from an EMBL/GenBank/DDBJ whole genome shotgun (WGS) entry which is preliminary data.</text>
</comment>
<gene>
    <name evidence="3" type="ORF">MED92_10424</name>
</gene>
<accession>A0A7U8C6C4</accession>
<protein>
    <submittedName>
        <fullName evidence="3">Putative ABC transporter periplasmic solute-binding protein</fullName>
    </submittedName>
</protein>
<organism evidence="3 4">
    <name type="scientific">Neptuniibacter caesariensis</name>
    <dbReference type="NCBI Taxonomy" id="207954"/>
    <lineage>
        <taxon>Bacteria</taxon>
        <taxon>Pseudomonadati</taxon>
        <taxon>Pseudomonadota</taxon>
        <taxon>Gammaproteobacteria</taxon>
        <taxon>Oceanospirillales</taxon>
        <taxon>Oceanospirillaceae</taxon>
        <taxon>Neptuniibacter</taxon>
    </lineage>
</organism>
<sequence>MKLMRISLILLPLLIISRISAATDLPAIKVAVLATGTVNWELQHIKNRGLDHQNGFNLVIEKKASLSATRLAFMSNSSDMMVSDWLWVADQNNLGNEFKFIPYSKQIGAIVHANTSQIKSITDLTGKTIGVAGGPMNKGWLLTQAAAAKKGIQLTEQAEVQFGAPPLMSQALKRGQVDILITFWHYAEKLKLQGYVELYSLSDAMKELGLKSEIPLLGYVVNNQFVIGNNNVVQGFQRAIRQAKDDLKTNEQYWGALRQSMRFHNEAEFTALKSGYIDGDPGKINQGQLDTVVNFYYAVDRYRTNPTGSSLDPGLFLELSE</sequence>
<name>A0A7U8C6C4_NEPCE</name>
<feature type="chain" id="PRO_5031271484" evidence="1">
    <location>
        <begin position="23"/>
        <end position="321"/>
    </location>
</feature>
<feature type="signal peptide" evidence="1">
    <location>
        <begin position="1"/>
        <end position="22"/>
    </location>
</feature>
<dbReference type="OrthoDB" id="5621714at2"/>
<dbReference type="AlphaFoldDB" id="A0A7U8C6C4"/>
<dbReference type="PANTHER" id="PTHR30024:SF48">
    <property type="entry name" value="ABC TRANSPORTER SUBSTRATE-BINDING PROTEIN"/>
    <property type="match status" value="1"/>
</dbReference>
<evidence type="ECO:0000313" key="3">
    <source>
        <dbReference type="EMBL" id="EAR62114.1"/>
    </source>
</evidence>
<dbReference type="SUPFAM" id="SSF53850">
    <property type="entry name" value="Periplasmic binding protein-like II"/>
    <property type="match status" value="1"/>
</dbReference>
<keyword evidence="1" id="KW-0732">Signal</keyword>
<feature type="domain" description="SsuA/THI5-like" evidence="2">
    <location>
        <begin position="108"/>
        <end position="247"/>
    </location>
</feature>
<dbReference type="Gene3D" id="3.40.190.10">
    <property type="entry name" value="Periplasmic binding protein-like II"/>
    <property type="match status" value="2"/>
</dbReference>
<dbReference type="InterPro" id="IPR015168">
    <property type="entry name" value="SsuA/THI5"/>
</dbReference>
<dbReference type="Pfam" id="PF09084">
    <property type="entry name" value="NMT1"/>
    <property type="match status" value="1"/>
</dbReference>
<keyword evidence="4" id="KW-1185">Reference proteome</keyword>
<dbReference type="PANTHER" id="PTHR30024">
    <property type="entry name" value="ALIPHATIC SULFONATES-BINDING PROTEIN-RELATED"/>
    <property type="match status" value="1"/>
</dbReference>
<evidence type="ECO:0000259" key="2">
    <source>
        <dbReference type="Pfam" id="PF09084"/>
    </source>
</evidence>
<reference evidence="3 4" key="1">
    <citation type="submission" date="2006-02" db="EMBL/GenBank/DDBJ databases">
        <authorList>
            <person name="Pinhassi J."/>
            <person name="Pedros-Alio C."/>
            <person name="Ferriera S."/>
            <person name="Johnson J."/>
            <person name="Kravitz S."/>
            <person name="Halpern A."/>
            <person name="Remington K."/>
            <person name="Beeson K."/>
            <person name="Tran B."/>
            <person name="Rogers Y.-H."/>
            <person name="Friedman R."/>
            <person name="Venter J.C."/>
        </authorList>
    </citation>
    <scope>NUCLEOTIDE SEQUENCE [LARGE SCALE GENOMIC DNA]</scope>
    <source>
        <strain evidence="3 4">MED92</strain>
    </source>
</reference>
<evidence type="ECO:0000256" key="1">
    <source>
        <dbReference type="SAM" id="SignalP"/>
    </source>
</evidence>
<proteinExistence type="predicted"/>
<evidence type="ECO:0000313" key="4">
    <source>
        <dbReference type="Proteomes" id="UP000002171"/>
    </source>
</evidence>